<evidence type="ECO:0000259" key="2">
    <source>
        <dbReference type="Pfam" id="PF03551"/>
    </source>
</evidence>
<protein>
    <submittedName>
        <fullName evidence="3">Transcriptional regulator, PadR-like family</fullName>
    </submittedName>
</protein>
<dbReference type="KEGG" id="sti:Sthe_2783"/>
<proteinExistence type="predicted"/>
<dbReference type="Pfam" id="PF03551">
    <property type="entry name" value="PadR"/>
    <property type="match status" value="1"/>
</dbReference>
<dbReference type="HOGENOM" id="CLU_063440_3_1_0"/>
<dbReference type="InterPro" id="IPR052509">
    <property type="entry name" value="Metal_resp_DNA-bind_regulator"/>
</dbReference>
<dbReference type="EMBL" id="CP001824">
    <property type="protein sequence ID" value="ACZ40196.1"/>
    <property type="molecule type" value="Genomic_DNA"/>
</dbReference>
<feature type="region of interest" description="Disordered" evidence="1">
    <location>
        <begin position="110"/>
        <end position="129"/>
    </location>
</feature>
<dbReference type="eggNOG" id="COG1695">
    <property type="taxonomic scope" value="Bacteria"/>
</dbReference>
<gene>
    <name evidence="3" type="ordered locus">Sthe_2783</name>
</gene>
<organism evidence="3 4">
    <name type="scientific">Sphaerobacter thermophilus (strain ATCC 49802 / DSM 20745 / KCCM 41009 / NCIMB 13125 / S 6022)</name>
    <dbReference type="NCBI Taxonomy" id="479434"/>
    <lineage>
        <taxon>Bacteria</taxon>
        <taxon>Pseudomonadati</taxon>
        <taxon>Thermomicrobiota</taxon>
        <taxon>Thermomicrobia</taxon>
        <taxon>Sphaerobacterales</taxon>
        <taxon>Sphaerobacterineae</taxon>
        <taxon>Sphaerobacteraceae</taxon>
        <taxon>Sphaerobacter</taxon>
    </lineage>
</organism>
<dbReference type="PANTHER" id="PTHR33169:SF14">
    <property type="entry name" value="TRANSCRIPTIONAL REGULATOR RV3488"/>
    <property type="match status" value="1"/>
</dbReference>
<dbReference type="RefSeq" id="WP_012873233.1">
    <property type="nucleotide sequence ID" value="NC_013524.1"/>
</dbReference>
<accession>D1C8Q3</accession>
<keyword evidence="4" id="KW-1185">Reference proteome</keyword>
<dbReference type="PANTHER" id="PTHR33169">
    <property type="entry name" value="PADR-FAMILY TRANSCRIPTIONAL REGULATOR"/>
    <property type="match status" value="1"/>
</dbReference>
<feature type="domain" description="Transcription regulator PadR N-terminal" evidence="2">
    <location>
        <begin position="19"/>
        <end position="90"/>
    </location>
</feature>
<sequence length="129" mass="14425">MDTSALLTQMRRGALEACVLALLEDEARYGFELVQRLGQAPALLTSEGTIYPLLSRLHRERLVETEWRESPAGPPRKYYRLTPRGREALAVFRQQWVEFRDAVDGVLGTSRTGGDTWSATVTPTTESGT</sequence>
<dbReference type="InParanoid" id="D1C8Q3"/>
<evidence type="ECO:0000256" key="1">
    <source>
        <dbReference type="SAM" id="MobiDB-lite"/>
    </source>
</evidence>
<reference evidence="3 4" key="2">
    <citation type="journal article" date="2010" name="Stand. Genomic Sci.">
        <title>Complete genome sequence of Desulfohalobium retbaense type strain (HR(100)).</title>
        <authorList>
            <person name="Spring S."/>
            <person name="Nolan M."/>
            <person name="Lapidus A."/>
            <person name="Glavina Del Rio T."/>
            <person name="Copeland A."/>
            <person name="Tice H."/>
            <person name="Cheng J.F."/>
            <person name="Lucas S."/>
            <person name="Land M."/>
            <person name="Chen F."/>
            <person name="Bruce D."/>
            <person name="Goodwin L."/>
            <person name="Pitluck S."/>
            <person name="Ivanova N."/>
            <person name="Mavromatis K."/>
            <person name="Mikhailova N."/>
            <person name="Pati A."/>
            <person name="Chen A."/>
            <person name="Palaniappan K."/>
            <person name="Hauser L."/>
            <person name="Chang Y.J."/>
            <person name="Jeffries C.D."/>
            <person name="Munk C."/>
            <person name="Kiss H."/>
            <person name="Chain P."/>
            <person name="Han C."/>
            <person name="Brettin T."/>
            <person name="Detter J.C."/>
            <person name="Schuler E."/>
            <person name="Goker M."/>
            <person name="Rohde M."/>
            <person name="Bristow J."/>
            <person name="Eisen J.A."/>
            <person name="Markowitz V."/>
            <person name="Hugenholtz P."/>
            <person name="Kyrpides N.C."/>
            <person name="Klenk H.P."/>
        </authorList>
    </citation>
    <scope>NUCLEOTIDE SEQUENCE [LARGE SCALE GENOMIC DNA]</scope>
    <source>
        <strain evidence="4">ATCC 49802 / DSM 20745 / S 6022</strain>
    </source>
</reference>
<dbReference type="InterPro" id="IPR036390">
    <property type="entry name" value="WH_DNA-bd_sf"/>
</dbReference>
<dbReference type="InterPro" id="IPR005149">
    <property type="entry name" value="Tscrpt_reg_PadR_N"/>
</dbReference>
<dbReference type="InterPro" id="IPR036388">
    <property type="entry name" value="WH-like_DNA-bd_sf"/>
</dbReference>
<dbReference type="AlphaFoldDB" id="D1C8Q3"/>
<dbReference type="Proteomes" id="UP000002027">
    <property type="component" value="Chromosome 2"/>
</dbReference>
<evidence type="ECO:0000313" key="4">
    <source>
        <dbReference type="Proteomes" id="UP000002027"/>
    </source>
</evidence>
<dbReference type="Gene3D" id="1.10.10.10">
    <property type="entry name" value="Winged helix-like DNA-binding domain superfamily/Winged helix DNA-binding domain"/>
    <property type="match status" value="1"/>
</dbReference>
<dbReference type="SUPFAM" id="SSF46785">
    <property type="entry name" value="Winged helix' DNA-binding domain"/>
    <property type="match status" value="1"/>
</dbReference>
<name>D1C8Q3_SPHTD</name>
<reference evidence="4" key="1">
    <citation type="submission" date="2009-11" db="EMBL/GenBank/DDBJ databases">
        <title>The complete chromosome 2 of Sphaerobacter thermophilus DSM 20745.</title>
        <authorList>
            <person name="Lucas S."/>
            <person name="Copeland A."/>
            <person name="Lapidus A."/>
            <person name="Glavina del Rio T."/>
            <person name="Dalin E."/>
            <person name="Tice H."/>
            <person name="Bruce D."/>
            <person name="Goodwin L."/>
            <person name="Pitluck S."/>
            <person name="Kyrpides N."/>
            <person name="Mavromatis K."/>
            <person name="Ivanova N."/>
            <person name="Mikhailova N."/>
            <person name="LaButti K.M."/>
            <person name="Clum A."/>
            <person name="Sun H.I."/>
            <person name="Brettin T."/>
            <person name="Detter J.C."/>
            <person name="Han C."/>
            <person name="Larimer F."/>
            <person name="Land M."/>
            <person name="Hauser L."/>
            <person name="Markowitz V."/>
            <person name="Cheng J.F."/>
            <person name="Hugenholtz P."/>
            <person name="Woyke T."/>
            <person name="Wu D."/>
            <person name="Steenblock K."/>
            <person name="Schneider S."/>
            <person name="Pukall R."/>
            <person name="Goeker M."/>
            <person name="Klenk H.P."/>
            <person name="Eisen J.A."/>
        </authorList>
    </citation>
    <scope>NUCLEOTIDE SEQUENCE [LARGE SCALE GENOMIC DNA]</scope>
    <source>
        <strain evidence="4">ATCC 49802 / DSM 20745 / S 6022</strain>
    </source>
</reference>
<evidence type="ECO:0000313" key="3">
    <source>
        <dbReference type="EMBL" id="ACZ40196.1"/>
    </source>
</evidence>